<feature type="compositionally biased region" description="Polar residues" evidence="1">
    <location>
        <begin position="73"/>
        <end position="84"/>
    </location>
</feature>
<dbReference type="Proteomes" id="UP001215151">
    <property type="component" value="Unassembled WGS sequence"/>
</dbReference>
<name>A0AAD7XDR4_9APHY</name>
<feature type="region of interest" description="Disordered" evidence="1">
    <location>
        <begin position="29"/>
        <end position="84"/>
    </location>
</feature>
<organism evidence="2 3">
    <name type="scientific">Trametes cubensis</name>
    <dbReference type="NCBI Taxonomy" id="1111947"/>
    <lineage>
        <taxon>Eukaryota</taxon>
        <taxon>Fungi</taxon>
        <taxon>Dikarya</taxon>
        <taxon>Basidiomycota</taxon>
        <taxon>Agaricomycotina</taxon>
        <taxon>Agaricomycetes</taxon>
        <taxon>Polyporales</taxon>
        <taxon>Polyporaceae</taxon>
        <taxon>Trametes</taxon>
    </lineage>
</organism>
<accession>A0AAD7XDR4</accession>
<sequence>MGHSYSVAREEQEEEEFYRLIEAVEIAQQRSGQQDDLEGGLRRPRVAHGRTYESIPHEERDASEMRPGLLVPRSSSSGEDLSVS</sequence>
<proteinExistence type="predicted"/>
<evidence type="ECO:0000313" key="3">
    <source>
        <dbReference type="Proteomes" id="UP001215151"/>
    </source>
</evidence>
<gene>
    <name evidence="2" type="ORF">ONZ51_g3614</name>
</gene>
<reference evidence="2" key="1">
    <citation type="submission" date="2022-11" db="EMBL/GenBank/DDBJ databases">
        <title>Genome Sequence of Cubamyces cubensis.</title>
        <authorList>
            <person name="Buettner E."/>
        </authorList>
    </citation>
    <scope>NUCLEOTIDE SEQUENCE</scope>
    <source>
        <strain evidence="2">MPL-01</strain>
    </source>
</reference>
<comment type="caution">
    <text evidence="2">The sequence shown here is derived from an EMBL/GenBank/DDBJ whole genome shotgun (WGS) entry which is preliminary data.</text>
</comment>
<evidence type="ECO:0000256" key="1">
    <source>
        <dbReference type="SAM" id="MobiDB-lite"/>
    </source>
</evidence>
<dbReference type="EMBL" id="JAPEVG010000064">
    <property type="protein sequence ID" value="KAJ8488335.1"/>
    <property type="molecule type" value="Genomic_DNA"/>
</dbReference>
<evidence type="ECO:0000313" key="2">
    <source>
        <dbReference type="EMBL" id="KAJ8488335.1"/>
    </source>
</evidence>
<keyword evidence="3" id="KW-1185">Reference proteome</keyword>
<feature type="compositionally biased region" description="Basic and acidic residues" evidence="1">
    <location>
        <begin position="55"/>
        <end position="64"/>
    </location>
</feature>
<protein>
    <submittedName>
        <fullName evidence="2">Uncharacterized protein</fullName>
    </submittedName>
</protein>
<dbReference type="AlphaFoldDB" id="A0AAD7XDR4"/>